<gene>
    <name evidence="1" type="ORF">C482_13675</name>
</gene>
<organism evidence="1 2">
    <name type="scientific">Natrialba chahannaoensis JCM 10990</name>
    <dbReference type="NCBI Taxonomy" id="1227492"/>
    <lineage>
        <taxon>Archaea</taxon>
        <taxon>Methanobacteriati</taxon>
        <taxon>Methanobacteriota</taxon>
        <taxon>Stenosarchaea group</taxon>
        <taxon>Halobacteria</taxon>
        <taxon>Halobacteriales</taxon>
        <taxon>Natrialbaceae</taxon>
        <taxon>Natrialba</taxon>
    </lineage>
</organism>
<name>M0AHA3_9EURY</name>
<proteinExistence type="predicted"/>
<accession>M0AHA3</accession>
<dbReference type="Proteomes" id="UP000011693">
    <property type="component" value="Unassembled WGS sequence"/>
</dbReference>
<sequence length="158" mass="17277">MEFTGILPMKRRNFAYGCGLLAVPNVLSGRSVDQITQEGEDHTETEKTETTHIIVNESSGTIEGEISFKRSEDSPEDAEEFVVDAEATERISANVSAEREYQMTIDGEIISTETTFTGSEAEATTKVPFKRTQSIAAAAEPVFVVVTHESVTIGRVQD</sequence>
<protein>
    <submittedName>
        <fullName evidence="1">Uncharacterized protein</fullName>
    </submittedName>
</protein>
<evidence type="ECO:0000313" key="2">
    <source>
        <dbReference type="Proteomes" id="UP000011693"/>
    </source>
</evidence>
<dbReference type="EMBL" id="AOIN01000069">
    <property type="protein sequence ID" value="ELY97287.1"/>
    <property type="molecule type" value="Genomic_DNA"/>
</dbReference>
<reference evidence="1 2" key="1">
    <citation type="journal article" date="2014" name="PLoS Genet.">
        <title>Phylogenetically driven sequencing of extremely halophilic archaea reveals strategies for static and dynamic osmo-response.</title>
        <authorList>
            <person name="Becker E.A."/>
            <person name="Seitzer P.M."/>
            <person name="Tritt A."/>
            <person name="Larsen D."/>
            <person name="Krusor M."/>
            <person name="Yao A.I."/>
            <person name="Wu D."/>
            <person name="Madern D."/>
            <person name="Eisen J.A."/>
            <person name="Darling A.E."/>
            <person name="Facciotti M.T."/>
        </authorList>
    </citation>
    <scope>NUCLEOTIDE SEQUENCE [LARGE SCALE GENOMIC DNA]</scope>
    <source>
        <strain evidence="1 2">JCM 10990</strain>
    </source>
</reference>
<evidence type="ECO:0000313" key="1">
    <source>
        <dbReference type="EMBL" id="ELY97287.1"/>
    </source>
</evidence>
<keyword evidence="2" id="KW-1185">Reference proteome</keyword>
<dbReference type="AlphaFoldDB" id="M0AHA3"/>
<comment type="caution">
    <text evidence="1">The sequence shown here is derived from an EMBL/GenBank/DDBJ whole genome shotgun (WGS) entry which is preliminary data.</text>
</comment>